<accession>A0A6A6GSQ0</accession>
<dbReference type="AlphaFoldDB" id="A0A6A6GSQ0"/>
<keyword evidence="2" id="KW-1185">Reference proteome</keyword>
<protein>
    <submittedName>
        <fullName evidence="1">Uncharacterized protein</fullName>
    </submittedName>
</protein>
<dbReference type="EMBL" id="ML991894">
    <property type="protein sequence ID" value="KAF2228765.1"/>
    <property type="molecule type" value="Genomic_DNA"/>
</dbReference>
<name>A0A6A6GSQ0_VIRVR</name>
<evidence type="ECO:0000313" key="2">
    <source>
        <dbReference type="Proteomes" id="UP000800092"/>
    </source>
</evidence>
<reference evidence="1" key="1">
    <citation type="journal article" date="2020" name="Stud. Mycol.">
        <title>101 Dothideomycetes genomes: a test case for predicting lifestyles and emergence of pathogens.</title>
        <authorList>
            <person name="Haridas S."/>
            <person name="Albert R."/>
            <person name="Binder M."/>
            <person name="Bloem J."/>
            <person name="Labutti K."/>
            <person name="Salamov A."/>
            <person name="Andreopoulos B."/>
            <person name="Baker S."/>
            <person name="Barry K."/>
            <person name="Bills G."/>
            <person name="Bluhm B."/>
            <person name="Cannon C."/>
            <person name="Castanera R."/>
            <person name="Culley D."/>
            <person name="Daum C."/>
            <person name="Ezra D."/>
            <person name="Gonzalez J."/>
            <person name="Henrissat B."/>
            <person name="Kuo A."/>
            <person name="Liang C."/>
            <person name="Lipzen A."/>
            <person name="Lutzoni F."/>
            <person name="Magnuson J."/>
            <person name="Mondo S."/>
            <person name="Nolan M."/>
            <person name="Ohm R."/>
            <person name="Pangilinan J."/>
            <person name="Park H.-J."/>
            <person name="Ramirez L."/>
            <person name="Alfaro M."/>
            <person name="Sun H."/>
            <person name="Tritt A."/>
            <person name="Yoshinaga Y."/>
            <person name="Zwiers L.-H."/>
            <person name="Turgeon B."/>
            <person name="Goodwin S."/>
            <person name="Spatafora J."/>
            <person name="Crous P."/>
            <person name="Grigoriev I."/>
        </authorList>
    </citation>
    <scope>NUCLEOTIDE SEQUENCE</scope>
    <source>
        <strain evidence="1">Tuck. ex Michener</strain>
    </source>
</reference>
<dbReference type="OrthoDB" id="3527261at2759"/>
<sequence>MAAYIPTIAPNLGALNASPFLPVPHLPNIVAEWAAIIPLVCHLASYKQDYQLLGHIALTGRIEIDLLPRLGVLAGIARLLRKGPEFIDEASSKGYSHRRVWDVKWGGTFPAANGAASAIIARYALENKLRATIKMPDKIPDAPGKAPTKSKQTTQHRRYQTLHVLRFYRKNSRYSWLYRLDTILASVATEALVLILMLGISVTLMLFGCFGTSVALLCGSFSQIACRGFSLVRPPGYLQSNEEDDQSCMLYSIHQNASIWYLFIGDRGVVDTLLNKTMVALPEKSHRRGLSTFLSLAHALQLLAMTYVAAQKGWDGLALVVFMVINAVWRWRHCDTLACKRWLESGGINIEAKSFEFTGRTMMLGAIQAFSGGTRMDWMDEIITPHPRRDAWLSRLHRLEGVGQEKTDSEGEIARWTAHDWEYIRRSSGLSFAAASVLKSEMRHTVEP</sequence>
<evidence type="ECO:0000313" key="1">
    <source>
        <dbReference type="EMBL" id="KAF2228765.1"/>
    </source>
</evidence>
<dbReference type="Proteomes" id="UP000800092">
    <property type="component" value="Unassembled WGS sequence"/>
</dbReference>
<gene>
    <name evidence="1" type="ORF">EV356DRAFT_457110</name>
</gene>
<proteinExistence type="predicted"/>
<organism evidence="1 2">
    <name type="scientific">Viridothelium virens</name>
    <name type="common">Speckled blister lichen</name>
    <name type="synonym">Trypethelium virens</name>
    <dbReference type="NCBI Taxonomy" id="1048519"/>
    <lineage>
        <taxon>Eukaryota</taxon>
        <taxon>Fungi</taxon>
        <taxon>Dikarya</taxon>
        <taxon>Ascomycota</taxon>
        <taxon>Pezizomycotina</taxon>
        <taxon>Dothideomycetes</taxon>
        <taxon>Dothideomycetes incertae sedis</taxon>
        <taxon>Trypetheliales</taxon>
        <taxon>Trypetheliaceae</taxon>
        <taxon>Viridothelium</taxon>
    </lineage>
</organism>